<keyword evidence="3 9" id="KW-0813">Transport</keyword>
<evidence type="ECO:0000256" key="6">
    <source>
        <dbReference type="ARBA" id="ARBA00022771"/>
    </source>
</evidence>
<keyword evidence="7" id="KW-0862">Zinc</keyword>
<dbReference type="PROSITE" id="PS51495">
    <property type="entry name" value="GLUE"/>
    <property type="match status" value="1"/>
</dbReference>
<gene>
    <name evidence="12" type="primary">BQ5605_C006g04137</name>
    <name evidence="12" type="ORF">BQ5605_C006G04137</name>
</gene>
<dbReference type="PANTHER" id="PTHR13128">
    <property type="entry name" value="VACUOLAR PROTEIN-SORTING-ASSOCIATED PROTEIN 36"/>
    <property type="match status" value="1"/>
</dbReference>
<dbReference type="GO" id="GO:0031902">
    <property type="term" value="C:late endosome membrane"/>
    <property type="evidence" value="ECO:0007669"/>
    <property type="project" value="UniProtKB-UniRule"/>
</dbReference>
<evidence type="ECO:0000313" key="12">
    <source>
        <dbReference type="EMBL" id="SGY56462.1"/>
    </source>
</evidence>
<dbReference type="InterPro" id="IPR036388">
    <property type="entry name" value="WH-like_DNA-bd_sf"/>
</dbReference>
<dbReference type="Pfam" id="PF11605">
    <property type="entry name" value="Vps36_ESCRT-II"/>
    <property type="match status" value="1"/>
</dbReference>
<dbReference type="GO" id="GO:0000814">
    <property type="term" value="C:ESCRT II complex"/>
    <property type="evidence" value="ECO:0007669"/>
    <property type="project" value="UniProtKB-UniRule"/>
</dbReference>
<dbReference type="FunFam" id="1.10.10.10:FF:000416">
    <property type="entry name" value="Vacuolar protein-sorting-associated protein 36"/>
    <property type="match status" value="1"/>
</dbReference>
<dbReference type="InterPro" id="IPR037855">
    <property type="entry name" value="Vps36"/>
</dbReference>
<evidence type="ECO:0000313" key="13">
    <source>
        <dbReference type="Proteomes" id="UP000249464"/>
    </source>
</evidence>
<evidence type="ECO:0000256" key="8">
    <source>
        <dbReference type="ARBA" id="ARBA00022927"/>
    </source>
</evidence>
<comment type="subunit">
    <text evidence="9">Component of the endosomal sorting complex required for transport II (ESCRT-II).</text>
</comment>
<dbReference type="SUPFAM" id="SSF50729">
    <property type="entry name" value="PH domain-like"/>
    <property type="match status" value="2"/>
</dbReference>
<dbReference type="Pfam" id="PF04157">
    <property type="entry name" value="EAP30"/>
    <property type="match status" value="1"/>
</dbReference>
<dbReference type="SMART" id="SM00547">
    <property type="entry name" value="ZnF_RBZ"/>
    <property type="match status" value="2"/>
</dbReference>
<accession>A0A2X0P1X6</accession>
<feature type="domain" description="GLUE N-terminal" evidence="11">
    <location>
        <begin position="11"/>
        <end position="396"/>
    </location>
</feature>
<dbReference type="Gene3D" id="6.10.140.260">
    <property type="match status" value="1"/>
</dbReference>
<organism evidence="12 13">
    <name type="scientific">Microbotryum silenes-dioicae</name>
    <dbReference type="NCBI Taxonomy" id="796604"/>
    <lineage>
        <taxon>Eukaryota</taxon>
        <taxon>Fungi</taxon>
        <taxon>Dikarya</taxon>
        <taxon>Basidiomycota</taxon>
        <taxon>Pucciniomycotina</taxon>
        <taxon>Microbotryomycetes</taxon>
        <taxon>Microbotryales</taxon>
        <taxon>Microbotryaceae</taxon>
        <taxon>Microbotryum</taxon>
    </lineage>
</organism>
<evidence type="ECO:0000256" key="9">
    <source>
        <dbReference type="RuleBase" id="RU367095"/>
    </source>
</evidence>
<dbReference type="GO" id="GO:0032266">
    <property type="term" value="F:phosphatidylinositol-3-phosphate binding"/>
    <property type="evidence" value="ECO:0007669"/>
    <property type="project" value="UniProtKB-UniRule"/>
</dbReference>
<evidence type="ECO:0000256" key="7">
    <source>
        <dbReference type="ARBA" id="ARBA00022833"/>
    </source>
</evidence>
<feature type="region of interest" description="Disordered" evidence="10">
    <location>
        <begin position="163"/>
        <end position="188"/>
    </location>
</feature>
<comment type="subcellular location">
    <subcellularLocation>
        <location evidence="9">Cytoplasm</location>
    </subcellularLocation>
    <subcellularLocation>
        <location evidence="9">Endosome</location>
    </subcellularLocation>
</comment>
<dbReference type="GO" id="GO:0008270">
    <property type="term" value="F:zinc ion binding"/>
    <property type="evidence" value="ECO:0007669"/>
    <property type="project" value="UniProtKB-KW"/>
</dbReference>
<sequence length="711" mass="75272">MALDRYCTSIDVSLQTLSASLYPDETLLQAQDGVGLYDGSVQLPPTFSMERAIIGKLTPPHGNARSKEKSPNHFAGRLHLTSHRLLFVASHKPHRYSLALDLAHVRQTEYYAGFLKSSPKITLLLGSPDAAATSINGTTAATTAAGFLSSSSASSQSAALTTSASTSAPSPLPAGSIASPTPTSSSASGRRTWICRVCGMSNISSIKCSLCGITRDKLITSSSQSASLTAAASAPSPSASFPASPAPSSPALRSVASRTDCSQSSTPPPLPPLPASLLGPTSQQRPDAENSVPDPAALNLVDGKLPCPVCTFLNHHSMSRCELCDSPLPSLRPAPTLSAPRRGSLSTSRPSTPDSLASSNDHFMRLSFRTGGEREFYNALKEALARKAWDWQSANALLRPSKSSNGSSEARALGAINERAGGIVAIMKSFTLEAADRDQSLESALKDLQSLMSKAKDMIQLAQSINERLAQANAGSTSTAGTSTPAVSTSEKTAASSFATSSLASLGLIELAITPDLINESQRYHEEIAKELGTLLNGSDAVVRRRGVVGLDEAWCAWNRARGVALISPKDFRLATPYLPMHTSPMLSLLTLPSGLTILHTSRYSLPVFSQRIWDLLDLEQAISLSSRQSPDEPLRMQGLSTIEIAQSDDESHGGGGEGIGIGLVKELLEMVETWGEICRDQGGAGGGESEVRWFRNYFESAGRDWDGTKF</sequence>
<feature type="compositionally biased region" description="Low complexity" evidence="10">
    <location>
        <begin position="233"/>
        <end position="243"/>
    </location>
</feature>
<protein>
    <recommendedName>
        <fullName evidence="2 9">Vacuolar protein-sorting-associated protein 36</fullName>
    </recommendedName>
    <alternativeName>
        <fullName evidence="9">ESCRT-II complex subunit VPS36</fullName>
    </alternativeName>
</protein>
<dbReference type="Gene3D" id="2.30.29.30">
    <property type="entry name" value="Pleckstrin-homology domain (PH domain)/Phosphotyrosine-binding domain (PTB)"/>
    <property type="match status" value="2"/>
</dbReference>
<dbReference type="STRING" id="796604.A0A2X0P1X6"/>
<feature type="region of interest" description="Disordered" evidence="10">
    <location>
        <begin position="233"/>
        <end position="295"/>
    </location>
</feature>
<name>A0A2X0P1X6_9BASI</name>
<reference evidence="12 13" key="1">
    <citation type="submission" date="2016-11" db="EMBL/GenBank/DDBJ databases">
        <authorList>
            <person name="Jaros S."/>
            <person name="Januszkiewicz K."/>
            <person name="Wedrychowicz H."/>
        </authorList>
    </citation>
    <scope>NUCLEOTIDE SEQUENCE [LARGE SCALE GENOMIC DNA]</scope>
</reference>
<evidence type="ECO:0000256" key="4">
    <source>
        <dbReference type="ARBA" id="ARBA00022490"/>
    </source>
</evidence>
<keyword evidence="8 9" id="KW-0653">Protein transport</keyword>
<dbReference type="Gene3D" id="1.10.10.10">
    <property type="entry name" value="Winged helix-like DNA-binding domain superfamily/Winged helix DNA-binding domain"/>
    <property type="match status" value="2"/>
</dbReference>
<dbReference type="InterPro" id="IPR040608">
    <property type="entry name" value="Snf8/Vps36"/>
</dbReference>
<dbReference type="GO" id="GO:0043130">
    <property type="term" value="F:ubiquitin binding"/>
    <property type="evidence" value="ECO:0007669"/>
    <property type="project" value="UniProtKB-UniRule"/>
</dbReference>
<keyword evidence="4 9" id="KW-0963">Cytoplasm</keyword>
<evidence type="ECO:0000256" key="10">
    <source>
        <dbReference type="SAM" id="MobiDB-lite"/>
    </source>
</evidence>
<comment type="function">
    <text evidence="9">Component of the ESCRT-II complex (endosomal sorting complex required for transport II), which is required for multivesicular body (MVB) formation and sorting of endosomal cargo proteins into MVBs.</text>
</comment>
<feature type="compositionally biased region" description="Polar residues" evidence="10">
    <location>
        <begin position="344"/>
        <end position="358"/>
    </location>
</feature>
<comment type="similarity">
    <text evidence="1 9">Belongs to the VPS36 family.</text>
</comment>
<keyword evidence="6" id="KW-0863">Zinc-finger</keyword>
<dbReference type="InterPro" id="IPR036390">
    <property type="entry name" value="WH_DNA-bd_sf"/>
</dbReference>
<evidence type="ECO:0000259" key="11">
    <source>
        <dbReference type="PROSITE" id="PS51495"/>
    </source>
</evidence>
<dbReference type="EMBL" id="FQNC01000044">
    <property type="protein sequence ID" value="SGY56462.1"/>
    <property type="molecule type" value="Genomic_DNA"/>
</dbReference>
<evidence type="ECO:0000256" key="2">
    <source>
        <dbReference type="ARBA" id="ARBA00017953"/>
    </source>
</evidence>
<evidence type="ECO:0000256" key="1">
    <source>
        <dbReference type="ARBA" id="ARBA00009697"/>
    </source>
</evidence>
<evidence type="ECO:0000256" key="3">
    <source>
        <dbReference type="ARBA" id="ARBA00022448"/>
    </source>
</evidence>
<keyword evidence="5" id="KW-0479">Metal-binding</keyword>
<dbReference type="SUPFAM" id="SSF46785">
    <property type="entry name" value="Winged helix' DNA-binding domain"/>
    <property type="match status" value="1"/>
</dbReference>
<dbReference type="Proteomes" id="UP000249464">
    <property type="component" value="Unassembled WGS sequence"/>
</dbReference>
<dbReference type="AlphaFoldDB" id="A0A2X0P1X6"/>
<dbReference type="GO" id="GO:0043328">
    <property type="term" value="P:protein transport to vacuole involved in ubiquitin-dependent protein catabolic process via the multivesicular body sorting pathway"/>
    <property type="evidence" value="ECO:0007669"/>
    <property type="project" value="UniProtKB-UniRule"/>
</dbReference>
<evidence type="ECO:0000256" key="5">
    <source>
        <dbReference type="ARBA" id="ARBA00022723"/>
    </source>
</evidence>
<feature type="region of interest" description="Disordered" evidence="10">
    <location>
        <begin position="334"/>
        <end position="358"/>
    </location>
</feature>
<dbReference type="InterPro" id="IPR001876">
    <property type="entry name" value="Znf_RanBP2"/>
</dbReference>
<dbReference type="InterPro" id="IPR011993">
    <property type="entry name" value="PH-like_dom_sf"/>
</dbReference>
<keyword evidence="9" id="KW-0967">Endosome</keyword>
<proteinExistence type="inferred from homology"/>
<dbReference type="PANTHER" id="PTHR13128:SF12">
    <property type="entry name" value="VACUOLAR PROTEIN-SORTING-ASSOCIATED PROTEIN 36"/>
    <property type="match status" value="1"/>
</dbReference>
<dbReference type="InterPro" id="IPR021648">
    <property type="entry name" value="GLUE_dom"/>
</dbReference>
<keyword evidence="13" id="KW-1185">Reference proteome</keyword>